<protein>
    <submittedName>
        <fullName evidence="3">Uncharacterized protein</fullName>
    </submittedName>
</protein>
<evidence type="ECO:0000256" key="1">
    <source>
        <dbReference type="SAM" id="MobiDB-lite"/>
    </source>
</evidence>
<dbReference type="PANTHER" id="PTHR37849">
    <property type="entry name" value="YALI0E11605P"/>
    <property type="match status" value="1"/>
</dbReference>
<keyword evidence="2" id="KW-0812">Transmembrane</keyword>
<proteinExistence type="predicted"/>
<feature type="transmembrane region" description="Helical" evidence="2">
    <location>
        <begin position="207"/>
        <end position="226"/>
    </location>
</feature>
<dbReference type="Proteomes" id="UP000014071">
    <property type="component" value="Unassembled WGS sequence"/>
</dbReference>
<evidence type="ECO:0000313" key="4">
    <source>
        <dbReference type="Proteomes" id="UP000014071"/>
    </source>
</evidence>
<dbReference type="PANTHER" id="PTHR37849:SF1">
    <property type="entry name" value="YALI0E11605P"/>
    <property type="match status" value="1"/>
</dbReference>
<feature type="region of interest" description="Disordered" evidence="1">
    <location>
        <begin position="33"/>
        <end position="54"/>
    </location>
</feature>
<dbReference type="OrthoDB" id="5331396at2759"/>
<accession>R9PBN1</accession>
<evidence type="ECO:0000313" key="3">
    <source>
        <dbReference type="EMBL" id="GAC98776.1"/>
    </source>
</evidence>
<keyword evidence="2" id="KW-1133">Transmembrane helix</keyword>
<dbReference type="RefSeq" id="XP_012192363.1">
    <property type="nucleotide sequence ID" value="XM_012336973.1"/>
</dbReference>
<reference evidence="4" key="1">
    <citation type="journal article" date="2013" name="Genome Announc.">
        <title>Draft genome sequence of the basidiomycetous yeast-like fungus Pseudozyma hubeiensis SY62, which produces an abundant amount of the biosurfactant mannosylerythritol lipids.</title>
        <authorList>
            <person name="Konishi M."/>
            <person name="Hatada Y."/>
            <person name="Horiuchi J."/>
        </authorList>
    </citation>
    <scope>NUCLEOTIDE SEQUENCE [LARGE SCALE GENOMIC DNA]</scope>
    <source>
        <strain evidence="4">SY62</strain>
    </source>
</reference>
<evidence type="ECO:0000256" key="2">
    <source>
        <dbReference type="SAM" id="Phobius"/>
    </source>
</evidence>
<dbReference type="GeneID" id="24111642"/>
<gene>
    <name evidence="3" type="ORF">PHSY_006371</name>
</gene>
<dbReference type="EMBL" id="DF238821">
    <property type="protein sequence ID" value="GAC98776.1"/>
    <property type="molecule type" value="Genomic_DNA"/>
</dbReference>
<feature type="compositionally biased region" description="Polar residues" evidence="1">
    <location>
        <begin position="43"/>
        <end position="54"/>
    </location>
</feature>
<sequence length="313" mass="34152">MEEEGKTRKGNRQRSCIAVVGLCYPPAIPISTEPDQQVDDSESGSMLSQPNNHSIPVGKIMIERRRWKSGFRSAALCEEISTLVPSSFLHSALCTLRSSPLLFHHRLISHDIRTMIALRTAQRSLLASSRRFASSQAGAIVEETASTARAAAKENIAEAKGAIKHAEGSVKGAAQQAKASIPSPPPQPIVVGSPTIRRPVGSVRGGVLGFLFGFGIASAYGYYYLLKEYNAASNLMLASVEELQGSTEKITGHLQRLNKLEADLKSLTSQSASKAEYEKNRLEMKRIVDGIHDEVLDVKKQLLDLPRPTKYMQ</sequence>
<dbReference type="STRING" id="1305764.R9PBN1"/>
<dbReference type="eggNOG" id="ENOG502S5A2">
    <property type="taxonomic scope" value="Eukaryota"/>
</dbReference>
<organism evidence="3 4">
    <name type="scientific">Pseudozyma hubeiensis (strain SY62)</name>
    <name type="common">Yeast</name>
    <dbReference type="NCBI Taxonomy" id="1305764"/>
    <lineage>
        <taxon>Eukaryota</taxon>
        <taxon>Fungi</taxon>
        <taxon>Dikarya</taxon>
        <taxon>Basidiomycota</taxon>
        <taxon>Ustilaginomycotina</taxon>
        <taxon>Ustilaginomycetes</taxon>
        <taxon>Ustilaginales</taxon>
        <taxon>Ustilaginaceae</taxon>
        <taxon>Pseudozyma</taxon>
    </lineage>
</organism>
<name>R9PBN1_PSEHS</name>
<keyword evidence="2" id="KW-0472">Membrane</keyword>
<dbReference type="AlphaFoldDB" id="R9PBN1"/>
<dbReference type="HOGENOM" id="CLU_888835_0_0_1"/>
<keyword evidence="4" id="KW-1185">Reference proteome</keyword>